<name>A0A941IP10_9ACTN</name>
<feature type="compositionally biased region" description="Polar residues" evidence="1">
    <location>
        <begin position="296"/>
        <end position="311"/>
    </location>
</feature>
<comment type="caution">
    <text evidence="3">The sequence shown here is derived from an EMBL/GenBank/DDBJ whole genome shotgun (WGS) entry which is preliminary data.</text>
</comment>
<feature type="compositionally biased region" description="Low complexity" evidence="1">
    <location>
        <begin position="239"/>
        <end position="274"/>
    </location>
</feature>
<sequence>MSDDQSAPVEPEGFTRPSDNVEPGLEPGADDTVAETNAAFAMPAGQSAAETGESTDTDASATQADERTDQRADLRADERTHEHADENAPAHTRQDGARQDEVAQAAAPGFEPVAQPTTGSVESAESVGSALDSTTQGGTQPQVAPWPQPAAQQGWPSAEPNFAPGTAPVVGFEYGVTSISTQGGFGALGAEPKPRNKALLGTGIGLGYAALAAVAAFAVIAIASPGPVKVAGLAGASAPVTESSSPAASPSPAPTSAAPSTAPPTTATPTSTVTGHVSNGVHTGDLRFFLLPPPDGSSSVQGDPDGTTESLSEVVNDYGGSSDVKTSLRELGFKSACDRTYQDSSIGANVDIQLIRLGGSSDASAWLSGYTESGSGIKSISVPGESGAKGWSWKSDNSYEVSGAYRDGDTFFTVDIYGDQPITAADLASVIKAEHARLANG</sequence>
<dbReference type="Proteomes" id="UP000675781">
    <property type="component" value="Unassembled WGS sequence"/>
</dbReference>
<accession>A0A941IP10</accession>
<organism evidence="3 4">
    <name type="scientific">Actinospica durhamensis</name>
    <dbReference type="NCBI Taxonomy" id="1508375"/>
    <lineage>
        <taxon>Bacteria</taxon>
        <taxon>Bacillati</taxon>
        <taxon>Actinomycetota</taxon>
        <taxon>Actinomycetes</taxon>
        <taxon>Catenulisporales</taxon>
        <taxon>Actinospicaceae</taxon>
        <taxon>Actinospica</taxon>
    </lineage>
</organism>
<reference evidence="3" key="1">
    <citation type="submission" date="2021-04" db="EMBL/GenBank/DDBJ databases">
        <title>Genome based classification of Actinospica acidithermotolerans sp. nov., an actinobacterium isolated from an Indonesian hot spring.</title>
        <authorList>
            <person name="Kusuma A.B."/>
            <person name="Putra K.E."/>
            <person name="Nafisah S."/>
            <person name="Loh J."/>
            <person name="Nouioui I."/>
            <person name="Goodfellow M."/>
        </authorList>
    </citation>
    <scope>NUCLEOTIDE SEQUENCE</scope>
    <source>
        <strain evidence="3">CSCA 57</strain>
    </source>
</reference>
<keyword evidence="2" id="KW-1133">Transmembrane helix</keyword>
<feature type="compositionally biased region" description="Polar residues" evidence="1">
    <location>
        <begin position="48"/>
        <end position="63"/>
    </location>
</feature>
<feature type="region of interest" description="Disordered" evidence="1">
    <location>
        <begin position="239"/>
        <end position="278"/>
    </location>
</feature>
<keyword evidence="4" id="KW-1185">Reference proteome</keyword>
<evidence type="ECO:0000256" key="2">
    <source>
        <dbReference type="SAM" id="Phobius"/>
    </source>
</evidence>
<keyword evidence="2" id="KW-0472">Membrane</keyword>
<feature type="region of interest" description="Disordered" evidence="1">
    <location>
        <begin position="1"/>
        <end position="164"/>
    </location>
</feature>
<gene>
    <name evidence="3" type="ORF">KDL01_15020</name>
</gene>
<proteinExistence type="predicted"/>
<protein>
    <submittedName>
        <fullName evidence="3">Uncharacterized protein</fullName>
    </submittedName>
</protein>
<evidence type="ECO:0000256" key="1">
    <source>
        <dbReference type="SAM" id="MobiDB-lite"/>
    </source>
</evidence>
<keyword evidence="2" id="KW-0812">Transmembrane</keyword>
<evidence type="ECO:0000313" key="3">
    <source>
        <dbReference type="EMBL" id="MBR7834584.1"/>
    </source>
</evidence>
<feature type="compositionally biased region" description="Low complexity" evidence="1">
    <location>
        <begin position="140"/>
        <end position="158"/>
    </location>
</feature>
<feature type="compositionally biased region" description="Basic and acidic residues" evidence="1">
    <location>
        <begin position="64"/>
        <end position="101"/>
    </location>
</feature>
<dbReference type="RefSeq" id="WP_212529104.1">
    <property type="nucleotide sequence ID" value="NZ_JAGSOG010000063.1"/>
</dbReference>
<dbReference type="AlphaFoldDB" id="A0A941IP10"/>
<dbReference type="EMBL" id="JAGSOG010000063">
    <property type="protein sequence ID" value="MBR7834584.1"/>
    <property type="molecule type" value="Genomic_DNA"/>
</dbReference>
<feature type="transmembrane region" description="Helical" evidence="2">
    <location>
        <begin position="198"/>
        <end position="223"/>
    </location>
</feature>
<feature type="region of interest" description="Disordered" evidence="1">
    <location>
        <begin position="292"/>
        <end position="311"/>
    </location>
</feature>
<evidence type="ECO:0000313" key="4">
    <source>
        <dbReference type="Proteomes" id="UP000675781"/>
    </source>
</evidence>